<keyword evidence="3" id="KW-1185">Reference proteome</keyword>
<gene>
    <name evidence="2" type="ORF">RFI_31425</name>
</gene>
<evidence type="ECO:0000313" key="3">
    <source>
        <dbReference type="Proteomes" id="UP000023152"/>
    </source>
</evidence>
<dbReference type="AlphaFoldDB" id="X6LXA2"/>
<feature type="compositionally biased region" description="Basic and acidic residues" evidence="1">
    <location>
        <begin position="1"/>
        <end position="17"/>
    </location>
</feature>
<feature type="compositionally biased region" description="Basic and acidic residues" evidence="1">
    <location>
        <begin position="31"/>
        <end position="58"/>
    </location>
</feature>
<sequence>MKKQENVENKMKKEDNKNKKRFKKMKKVKGKSGEEWKKGRMEKGEIEKGKIEKGENNGKRGKWKKGRIMGKRRRKSAAKKYWSCKAPKKTRNLSYMSNEQANSAVVKMEQTLETHGNRNADIGVRSSGKLDLVQLNGERKITNKKKRKCCNTQSRKVCCRNGDRELKILANQHSFTQVSGALQRQQLSAKIALNCGLQNSKTMETQVLKNRSKYYGVEVMAKLNQHSGKQEKKGCDD</sequence>
<feature type="compositionally biased region" description="Basic residues" evidence="1">
    <location>
        <begin position="59"/>
        <end position="78"/>
    </location>
</feature>
<protein>
    <submittedName>
        <fullName evidence="2">Uncharacterized protein</fullName>
    </submittedName>
</protein>
<dbReference type="EMBL" id="ASPP01027623">
    <property type="protein sequence ID" value="ETO05971.1"/>
    <property type="molecule type" value="Genomic_DNA"/>
</dbReference>
<evidence type="ECO:0000313" key="2">
    <source>
        <dbReference type="EMBL" id="ETO05971.1"/>
    </source>
</evidence>
<reference evidence="2 3" key="1">
    <citation type="journal article" date="2013" name="Curr. Biol.">
        <title>The Genome of the Foraminiferan Reticulomyxa filosa.</title>
        <authorList>
            <person name="Glockner G."/>
            <person name="Hulsmann N."/>
            <person name="Schleicher M."/>
            <person name="Noegel A.A."/>
            <person name="Eichinger L."/>
            <person name="Gallinger C."/>
            <person name="Pawlowski J."/>
            <person name="Sierra R."/>
            <person name="Euteneuer U."/>
            <person name="Pillet L."/>
            <person name="Moustafa A."/>
            <person name="Platzer M."/>
            <person name="Groth M."/>
            <person name="Szafranski K."/>
            <person name="Schliwa M."/>
        </authorList>
    </citation>
    <scope>NUCLEOTIDE SEQUENCE [LARGE SCALE GENOMIC DNA]</scope>
</reference>
<feature type="compositionally biased region" description="Basic residues" evidence="1">
    <location>
        <begin position="18"/>
        <end position="30"/>
    </location>
</feature>
<proteinExistence type="predicted"/>
<accession>X6LXA2</accession>
<feature type="region of interest" description="Disordered" evidence="1">
    <location>
        <begin position="1"/>
        <end position="83"/>
    </location>
</feature>
<organism evidence="2 3">
    <name type="scientific">Reticulomyxa filosa</name>
    <dbReference type="NCBI Taxonomy" id="46433"/>
    <lineage>
        <taxon>Eukaryota</taxon>
        <taxon>Sar</taxon>
        <taxon>Rhizaria</taxon>
        <taxon>Retaria</taxon>
        <taxon>Foraminifera</taxon>
        <taxon>Monothalamids</taxon>
        <taxon>Reticulomyxidae</taxon>
        <taxon>Reticulomyxa</taxon>
    </lineage>
</organism>
<name>X6LXA2_RETFI</name>
<comment type="caution">
    <text evidence="2">The sequence shown here is derived from an EMBL/GenBank/DDBJ whole genome shotgun (WGS) entry which is preliminary data.</text>
</comment>
<dbReference type="Proteomes" id="UP000023152">
    <property type="component" value="Unassembled WGS sequence"/>
</dbReference>
<evidence type="ECO:0000256" key="1">
    <source>
        <dbReference type="SAM" id="MobiDB-lite"/>
    </source>
</evidence>